<sequence>MEPAARTKNMTHAALPRSEAFHLRLQVQARARNERQRGTIGLRVRQRSTSISLLLENYQFDLKRICVLDCPFVGEGHKQLFDVKRLMERLVVGEDVQMACTAIRVSYPLTFLFTFSNTYGLRPIASEDSTRGEIVGGVSLRHVYISIRWPPSKGDAITAAPAEPARFYPCIGGGVLRNSLGRGWLLSDPAGILLDEFLYGFDAEVASDYIPSRSYDHPYGDVLLGLNLLPLRCGTE</sequence>
<dbReference type="Proteomes" id="UP000299102">
    <property type="component" value="Unassembled WGS sequence"/>
</dbReference>
<accession>A0A4C1VSF1</accession>
<dbReference type="AlphaFoldDB" id="A0A4C1VSF1"/>
<gene>
    <name evidence="1" type="ORF">EVAR_36218_1</name>
</gene>
<evidence type="ECO:0000313" key="2">
    <source>
        <dbReference type="Proteomes" id="UP000299102"/>
    </source>
</evidence>
<comment type="caution">
    <text evidence="1">The sequence shown here is derived from an EMBL/GenBank/DDBJ whole genome shotgun (WGS) entry which is preliminary data.</text>
</comment>
<reference evidence="1 2" key="1">
    <citation type="journal article" date="2019" name="Commun. Biol.">
        <title>The bagworm genome reveals a unique fibroin gene that provides high tensile strength.</title>
        <authorList>
            <person name="Kono N."/>
            <person name="Nakamura H."/>
            <person name="Ohtoshi R."/>
            <person name="Tomita M."/>
            <person name="Numata K."/>
            <person name="Arakawa K."/>
        </authorList>
    </citation>
    <scope>NUCLEOTIDE SEQUENCE [LARGE SCALE GENOMIC DNA]</scope>
</reference>
<keyword evidence="2" id="KW-1185">Reference proteome</keyword>
<name>A0A4C1VSF1_EUMVA</name>
<protein>
    <submittedName>
        <fullName evidence="1">Uncharacterized protein</fullName>
    </submittedName>
</protein>
<organism evidence="1 2">
    <name type="scientific">Eumeta variegata</name>
    <name type="common">Bagworm moth</name>
    <name type="synonym">Eumeta japonica</name>
    <dbReference type="NCBI Taxonomy" id="151549"/>
    <lineage>
        <taxon>Eukaryota</taxon>
        <taxon>Metazoa</taxon>
        <taxon>Ecdysozoa</taxon>
        <taxon>Arthropoda</taxon>
        <taxon>Hexapoda</taxon>
        <taxon>Insecta</taxon>
        <taxon>Pterygota</taxon>
        <taxon>Neoptera</taxon>
        <taxon>Endopterygota</taxon>
        <taxon>Lepidoptera</taxon>
        <taxon>Glossata</taxon>
        <taxon>Ditrysia</taxon>
        <taxon>Tineoidea</taxon>
        <taxon>Psychidae</taxon>
        <taxon>Oiketicinae</taxon>
        <taxon>Eumeta</taxon>
    </lineage>
</organism>
<dbReference type="EMBL" id="BGZK01000399">
    <property type="protein sequence ID" value="GBP41460.1"/>
    <property type="molecule type" value="Genomic_DNA"/>
</dbReference>
<proteinExistence type="predicted"/>
<evidence type="ECO:0000313" key="1">
    <source>
        <dbReference type="EMBL" id="GBP41460.1"/>
    </source>
</evidence>